<sequence>MGEVVMITEPLIGLVRLRPLKKSVWFMATPKSAQSSNKPKSLLDFIGSEALVFPYSQNSSVTEDIRSKMKPNGSIYSGIATFATV</sequence>
<protein>
    <submittedName>
        <fullName evidence="1">Uncharacterized protein</fullName>
    </submittedName>
</protein>
<reference evidence="1 2" key="1">
    <citation type="submission" date="2012-12" db="EMBL/GenBank/DDBJ databases">
        <title>Genome assembly of Fulvivirga imtechensis AK7.</title>
        <authorList>
            <person name="Nupur N."/>
            <person name="Khatri I."/>
            <person name="Kumar R."/>
            <person name="Subramanian S."/>
            <person name="Pinnaka A."/>
        </authorList>
    </citation>
    <scope>NUCLEOTIDE SEQUENCE [LARGE SCALE GENOMIC DNA]</scope>
    <source>
        <strain evidence="1 2">AK7</strain>
    </source>
</reference>
<dbReference type="AlphaFoldDB" id="L8JMM5"/>
<dbReference type="STRING" id="1237149.C900_03861"/>
<dbReference type="Proteomes" id="UP000011135">
    <property type="component" value="Unassembled WGS sequence"/>
</dbReference>
<evidence type="ECO:0000313" key="2">
    <source>
        <dbReference type="Proteomes" id="UP000011135"/>
    </source>
</evidence>
<organism evidence="1 2">
    <name type="scientific">Fulvivirga imtechensis AK7</name>
    <dbReference type="NCBI Taxonomy" id="1237149"/>
    <lineage>
        <taxon>Bacteria</taxon>
        <taxon>Pseudomonadati</taxon>
        <taxon>Bacteroidota</taxon>
        <taxon>Cytophagia</taxon>
        <taxon>Cytophagales</taxon>
        <taxon>Fulvivirgaceae</taxon>
        <taxon>Fulvivirga</taxon>
    </lineage>
</organism>
<name>L8JMM5_9BACT</name>
<dbReference type="EMBL" id="AMZN01000055">
    <property type="protein sequence ID" value="ELR70176.1"/>
    <property type="molecule type" value="Genomic_DNA"/>
</dbReference>
<evidence type="ECO:0000313" key="1">
    <source>
        <dbReference type="EMBL" id="ELR70176.1"/>
    </source>
</evidence>
<gene>
    <name evidence="1" type="ORF">C900_03861</name>
</gene>
<proteinExistence type="predicted"/>
<keyword evidence="2" id="KW-1185">Reference proteome</keyword>
<accession>L8JMM5</accession>
<comment type="caution">
    <text evidence="1">The sequence shown here is derived from an EMBL/GenBank/DDBJ whole genome shotgun (WGS) entry which is preliminary data.</text>
</comment>